<dbReference type="PANTHER" id="PTHR10492">
    <property type="match status" value="1"/>
</dbReference>
<proteinExistence type="predicted"/>
<dbReference type="AlphaFoldDB" id="A0A0L8HR72"/>
<reference evidence="2" key="1">
    <citation type="submission" date="2015-07" db="EMBL/GenBank/DDBJ databases">
        <title>MeaNS - Measles Nucleotide Surveillance Program.</title>
        <authorList>
            <person name="Tran T."/>
            <person name="Druce J."/>
        </authorList>
    </citation>
    <scope>NUCLEOTIDE SEQUENCE</scope>
    <source>
        <strain evidence="2">UCB-OBI-ISO-001</strain>
        <tissue evidence="2">Gonad</tissue>
    </source>
</reference>
<dbReference type="STRING" id="37653.A0A0L8HR72"/>
<evidence type="ECO:0000259" key="1">
    <source>
        <dbReference type="Pfam" id="PF21530"/>
    </source>
</evidence>
<dbReference type="EMBL" id="KQ417583">
    <property type="protein sequence ID" value="KOF91255.1"/>
    <property type="molecule type" value="Genomic_DNA"/>
</dbReference>
<protein>
    <recommendedName>
        <fullName evidence="1">DNA helicase Pif1-like 2B domain-containing protein</fullName>
    </recommendedName>
</protein>
<dbReference type="Pfam" id="PF21530">
    <property type="entry name" value="Pif1_2B_dom"/>
    <property type="match status" value="1"/>
</dbReference>
<dbReference type="OrthoDB" id="6265497at2759"/>
<dbReference type="KEGG" id="obi:106869333"/>
<dbReference type="PANTHER" id="PTHR10492:SF57">
    <property type="entry name" value="ATP-DEPENDENT DNA HELICASE"/>
    <property type="match status" value="1"/>
</dbReference>
<name>A0A0L8HR72_OCTBM</name>
<dbReference type="InterPro" id="IPR049163">
    <property type="entry name" value="Pif1-like_2B_dom"/>
</dbReference>
<evidence type="ECO:0000313" key="2">
    <source>
        <dbReference type="EMBL" id="KOF91255.1"/>
    </source>
</evidence>
<sequence length="182" mass="20081">MLETGNNYTLLRVNGVRNHISARVNGGSNHSSQFNGDLHWLCQRAILAPKSVVVSAINNNLLLHLPGDVTVYKSVDIIPNQDEVVDYPTEFLNSFEPSGVSPHILTLKIGSPVMLIRNLNPPTLGIVITKLLPNVIEASIMTVCGKSQDVLILRIPLMPSAADLPFTFRRLHFPIRLSYSVH</sequence>
<organism evidence="2">
    <name type="scientific">Octopus bimaculoides</name>
    <name type="common">California two-spotted octopus</name>
    <dbReference type="NCBI Taxonomy" id="37653"/>
    <lineage>
        <taxon>Eukaryota</taxon>
        <taxon>Metazoa</taxon>
        <taxon>Spiralia</taxon>
        <taxon>Lophotrochozoa</taxon>
        <taxon>Mollusca</taxon>
        <taxon>Cephalopoda</taxon>
        <taxon>Coleoidea</taxon>
        <taxon>Octopodiformes</taxon>
        <taxon>Octopoda</taxon>
        <taxon>Incirrata</taxon>
        <taxon>Octopodidae</taxon>
        <taxon>Octopus</taxon>
    </lineage>
</organism>
<dbReference type="OMA" id="MLETGNN"/>
<accession>A0A0L8HR72</accession>
<feature type="domain" description="DNA helicase Pif1-like 2B" evidence="1">
    <location>
        <begin position="90"/>
        <end position="121"/>
    </location>
</feature>
<gene>
    <name evidence="2" type="ORF">OCBIM_22009338mg</name>
</gene>